<feature type="domain" description="DUF2421" evidence="3">
    <location>
        <begin position="948"/>
        <end position="1178"/>
    </location>
</feature>
<evidence type="ECO:0000256" key="2">
    <source>
        <dbReference type="SAM" id="Phobius"/>
    </source>
</evidence>
<dbReference type="Pfam" id="PF10334">
    <property type="entry name" value="BRE4"/>
    <property type="match status" value="1"/>
</dbReference>
<feature type="transmembrane region" description="Helical" evidence="2">
    <location>
        <begin position="251"/>
        <end position="275"/>
    </location>
</feature>
<dbReference type="InterPro" id="IPR018820">
    <property type="entry name" value="BRE4-related_DUF2421"/>
</dbReference>
<feature type="transmembrane region" description="Helical" evidence="2">
    <location>
        <begin position="224"/>
        <end position="245"/>
    </location>
</feature>
<feature type="transmembrane region" description="Helical" evidence="2">
    <location>
        <begin position="149"/>
        <end position="166"/>
    </location>
</feature>
<feature type="compositionally biased region" description="Basic and acidic residues" evidence="1">
    <location>
        <begin position="1"/>
        <end position="12"/>
    </location>
</feature>
<keyword evidence="2" id="KW-0812">Transmembrane</keyword>
<dbReference type="EMBL" id="LWDE02000732">
    <property type="protein sequence ID" value="KAE8245445.1"/>
    <property type="molecule type" value="Genomic_DNA"/>
</dbReference>
<dbReference type="InterPro" id="IPR018823">
    <property type="entry name" value="ArAE_2_N"/>
</dbReference>
<evidence type="ECO:0000313" key="6">
    <source>
        <dbReference type="Proteomes" id="UP000077684"/>
    </source>
</evidence>
<feature type="transmembrane region" description="Helical" evidence="2">
    <location>
        <begin position="762"/>
        <end position="781"/>
    </location>
</feature>
<reference evidence="5" key="2">
    <citation type="journal article" date="2019" name="IMA Fungus">
        <title>Genome sequencing and comparison of five Tilletia species to identify candidate genes for the detection of regulated species infecting wheat.</title>
        <authorList>
            <person name="Nguyen H.D.T."/>
            <person name="Sultana T."/>
            <person name="Kesanakurti P."/>
            <person name="Hambleton S."/>
        </authorList>
    </citation>
    <scope>NUCLEOTIDE SEQUENCE</scope>
    <source>
        <strain evidence="5">DAOMC 236426</strain>
    </source>
</reference>
<feature type="transmembrane region" description="Helical" evidence="2">
    <location>
        <begin position="843"/>
        <end position="861"/>
    </location>
</feature>
<name>A0A8X7SW22_9BASI</name>
<protein>
    <recommendedName>
        <fullName evidence="7">ER transporter 6TM N-terminal domain-containing protein</fullName>
    </recommendedName>
</protein>
<keyword evidence="6" id="KW-1185">Reference proteome</keyword>
<reference evidence="5" key="1">
    <citation type="submission" date="2016-04" db="EMBL/GenBank/DDBJ databases">
        <authorList>
            <person name="Nguyen H.D."/>
            <person name="Samba Siva P."/>
            <person name="Cullis J."/>
            <person name="Levesque C.A."/>
            <person name="Hambleton S."/>
        </authorList>
    </citation>
    <scope>NUCLEOTIDE SEQUENCE</scope>
    <source>
        <strain evidence="5">DAOMC 236426</strain>
    </source>
</reference>
<organism evidence="5 6">
    <name type="scientific">Tilletia controversa</name>
    <name type="common">dwarf bunt fungus</name>
    <dbReference type="NCBI Taxonomy" id="13291"/>
    <lineage>
        <taxon>Eukaryota</taxon>
        <taxon>Fungi</taxon>
        <taxon>Dikarya</taxon>
        <taxon>Basidiomycota</taxon>
        <taxon>Ustilaginomycotina</taxon>
        <taxon>Exobasidiomycetes</taxon>
        <taxon>Tilletiales</taxon>
        <taxon>Tilletiaceae</taxon>
        <taxon>Tilletia</taxon>
    </lineage>
</organism>
<feature type="transmembrane region" description="Helical" evidence="2">
    <location>
        <begin position="812"/>
        <end position="831"/>
    </location>
</feature>
<feature type="domain" description="Putative ER transporter 6TM N-terminal" evidence="4">
    <location>
        <begin position="85"/>
        <end position="597"/>
    </location>
</feature>
<evidence type="ECO:0000259" key="3">
    <source>
        <dbReference type="Pfam" id="PF10334"/>
    </source>
</evidence>
<feature type="compositionally biased region" description="Polar residues" evidence="1">
    <location>
        <begin position="395"/>
        <end position="408"/>
    </location>
</feature>
<feature type="compositionally biased region" description="Polar residues" evidence="1">
    <location>
        <begin position="431"/>
        <end position="455"/>
    </location>
</feature>
<evidence type="ECO:0000256" key="1">
    <source>
        <dbReference type="SAM" id="MobiDB-lite"/>
    </source>
</evidence>
<proteinExistence type="predicted"/>
<dbReference type="PANTHER" id="PTHR37994:SF1">
    <property type="entry name" value="ER TRANSPORTER 6TM N-TERMINAL DOMAIN-CONTAINING PROTEIN"/>
    <property type="match status" value="1"/>
</dbReference>
<sequence>MTTHAHEQHSNSRLETSGIRRRADPPERQGTSIKVAFDNPAAPPNEGTHAPGTNSHGGGGTGKGTPKGKQLRRILNPLLEPIEGWVKRCLPWHNLKPILRSALLFEIALVFLLIPRVERAMGQASFLILIGALISPADLPLAMTIEREIFNVSLVLLAWAWVNIGLKLANLARDNAIPASEVDYSILYHGAYLDAKSSAVMATFLALGSSFFLYIKVALGPSPYLFGSIFGAILTTIAATTGVLFPYPLYSIGQAIAVPLAIKAGLAILLSAVFFPKSVNSLYVERLEQLLGHISAASRKQCELFKQDPLGKEYDFNAVRNLVKDAEAAVVPLQGASRLVQREISFGLLSGADLESLQQAAINLISPSDGWSFYFSMIEMDIHSAHFPGTPTPSRPASNFGTPISTRPATPEHENGHSARAIDSGPVEGQANGTPSASLNTHGQSEQSRRLSSNLFRPHKVDSPAALHTGGVTARRRHKSKPRTTVPVATFESMRFAKVEAELHTRDADKHTSAVHQLLGEGNRELMKACSNAMDKVLELLQTINSTRLTLFRQWLFQALGGSKPQLASSNTQAAAEKGSSEDVQTTLSEHRKHLEQLLTEFRRERRHIVDKPFLKASFHASLPDDLRMEAGASHADADQEVPHRYLYQAFVHQFHTIIYTERLIALLKLFEKLDCSHRKARFWLPSLPHVLDMRRFAAAIGHADESGGDEDETHVEGMTTEDFAWCQTKKRDPDALEPTNWIERLGKACYNGVHNIFRGNILFAIKAGFLILLVSLPAYFKSSAYFFYTERGVWVLIMCQLTLTRWRGETVFGLISRAVTTFFGCVVGEMGPYCFALKQSELTIISSTAGLAIWYIGAGSGKGNSFAIAVVFGICSVPIAAWRLQGPASPIALIITTVTIGLVIGYSIKDSRNPAPSSVGWGWEVGWRRFVGVVIGVSAAGVWCLLPPSRTIRRYTRSLSATTISKLGEIYCLVMTSAVSPHQERLEGASKNLMAVRAKLRRLAVVQDHAGYELGVRGSWPKKQYAELNATQMELSKLISHLVLMIERLDKAPKQRLMQQTRFLDPVFLGDCISVFWMTSTSLRSAMPLPQLTAAPLVHRFLLLESEVAQRETWRADHRVQRSDNEDTFGFPKQFCSELLEDEAFMTLSVAMTTGFGILLRLDRLMVCTKALVGEGYPVGAASYLYFPDSGGERATSTAGAREDRSDTL</sequence>
<evidence type="ECO:0008006" key="7">
    <source>
        <dbReference type="Google" id="ProtNLM"/>
    </source>
</evidence>
<feature type="transmembrane region" description="Helical" evidence="2">
    <location>
        <begin position="120"/>
        <end position="137"/>
    </location>
</feature>
<dbReference type="AlphaFoldDB" id="A0A8X7SW22"/>
<feature type="transmembrane region" description="Helical" evidence="2">
    <location>
        <begin position="97"/>
        <end position="114"/>
    </location>
</feature>
<feature type="region of interest" description="Disordered" evidence="1">
    <location>
        <begin position="1"/>
        <end position="69"/>
    </location>
</feature>
<keyword evidence="2" id="KW-0472">Membrane</keyword>
<keyword evidence="2" id="KW-1133">Transmembrane helix</keyword>
<feature type="compositionally biased region" description="Gly residues" evidence="1">
    <location>
        <begin position="55"/>
        <end position="65"/>
    </location>
</feature>
<evidence type="ECO:0000259" key="4">
    <source>
        <dbReference type="Pfam" id="PF10337"/>
    </source>
</evidence>
<feature type="transmembrane region" description="Helical" evidence="2">
    <location>
        <begin position="198"/>
        <end position="217"/>
    </location>
</feature>
<dbReference type="Pfam" id="PF10337">
    <property type="entry name" value="ArAE_2_N"/>
    <property type="match status" value="1"/>
</dbReference>
<comment type="caution">
    <text evidence="5">The sequence shown here is derived from an EMBL/GenBank/DDBJ whole genome shotgun (WGS) entry which is preliminary data.</text>
</comment>
<feature type="region of interest" description="Disordered" evidence="1">
    <location>
        <begin position="387"/>
        <end position="485"/>
    </location>
</feature>
<dbReference type="Proteomes" id="UP000077684">
    <property type="component" value="Unassembled WGS sequence"/>
</dbReference>
<feature type="transmembrane region" description="Helical" evidence="2">
    <location>
        <begin position="892"/>
        <end position="909"/>
    </location>
</feature>
<dbReference type="PANTHER" id="PTHR37994">
    <property type="entry name" value="ARAE_2_N DOMAIN-CONTAINING PROTEIN-RELATED"/>
    <property type="match status" value="1"/>
</dbReference>
<feature type="transmembrane region" description="Helical" evidence="2">
    <location>
        <begin position="867"/>
        <end position="885"/>
    </location>
</feature>
<feature type="transmembrane region" description="Helical" evidence="2">
    <location>
        <begin position="929"/>
        <end position="947"/>
    </location>
</feature>
<accession>A0A8X7SW22</accession>
<evidence type="ECO:0000313" key="5">
    <source>
        <dbReference type="EMBL" id="KAE8245445.1"/>
    </source>
</evidence>
<gene>
    <name evidence="5" type="ORF">A4X06_0g5681</name>
</gene>